<dbReference type="InterPro" id="IPR008502">
    <property type="entry name" value="Prolamin-like"/>
</dbReference>
<name>A0AAV5JRP6_9ROSI</name>
<organism evidence="4 5">
    <name type="scientific">Rubroshorea leprosula</name>
    <dbReference type="NCBI Taxonomy" id="152421"/>
    <lineage>
        <taxon>Eukaryota</taxon>
        <taxon>Viridiplantae</taxon>
        <taxon>Streptophyta</taxon>
        <taxon>Embryophyta</taxon>
        <taxon>Tracheophyta</taxon>
        <taxon>Spermatophyta</taxon>
        <taxon>Magnoliopsida</taxon>
        <taxon>eudicotyledons</taxon>
        <taxon>Gunneridae</taxon>
        <taxon>Pentapetalae</taxon>
        <taxon>rosids</taxon>
        <taxon>malvids</taxon>
        <taxon>Malvales</taxon>
        <taxon>Dipterocarpaceae</taxon>
        <taxon>Rubroshorea</taxon>
    </lineage>
</organism>
<dbReference type="Proteomes" id="UP001054252">
    <property type="component" value="Unassembled WGS sequence"/>
</dbReference>
<evidence type="ECO:0000256" key="2">
    <source>
        <dbReference type="SAM" id="SignalP"/>
    </source>
</evidence>
<dbReference type="Pfam" id="PF05617">
    <property type="entry name" value="Prolamin_like"/>
    <property type="match status" value="1"/>
</dbReference>
<protein>
    <recommendedName>
        <fullName evidence="3">Prolamin-like domain-containing protein</fullName>
    </recommendedName>
</protein>
<proteinExistence type="predicted"/>
<feature type="signal peptide" evidence="2">
    <location>
        <begin position="1"/>
        <end position="24"/>
    </location>
</feature>
<gene>
    <name evidence="4" type="ORF">SLEP1_g27799</name>
</gene>
<comment type="caution">
    <text evidence="4">The sequence shown here is derived from an EMBL/GenBank/DDBJ whole genome shotgun (WGS) entry which is preliminary data.</text>
</comment>
<evidence type="ECO:0000256" key="1">
    <source>
        <dbReference type="ARBA" id="ARBA00022729"/>
    </source>
</evidence>
<keyword evidence="1 2" id="KW-0732">Signal</keyword>
<keyword evidence="5" id="KW-1185">Reference proteome</keyword>
<accession>A0AAV5JRP6</accession>
<feature type="domain" description="Prolamin-like" evidence="3">
    <location>
        <begin position="60"/>
        <end position="105"/>
    </location>
</feature>
<evidence type="ECO:0000313" key="5">
    <source>
        <dbReference type="Proteomes" id="UP001054252"/>
    </source>
</evidence>
<dbReference type="EMBL" id="BPVZ01000047">
    <property type="protein sequence ID" value="GKV17269.1"/>
    <property type="molecule type" value="Genomic_DNA"/>
</dbReference>
<evidence type="ECO:0000259" key="3">
    <source>
        <dbReference type="Pfam" id="PF05617"/>
    </source>
</evidence>
<evidence type="ECO:0000313" key="4">
    <source>
        <dbReference type="EMBL" id="GKV17269.1"/>
    </source>
</evidence>
<feature type="chain" id="PRO_5043405741" description="Prolamin-like domain-containing protein" evidence="2">
    <location>
        <begin position="25"/>
        <end position="144"/>
    </location>
</feature>
<dbReference type="AlphaFoldDB" id="A0AAV5JRP6"/>
<sequence>MAMEKLYLILVALVVFLLASRVTSQPALAPGPDSQPLDVNYLLDPEKFLEVCSLFKHITDDNCEQAIYETVIYSTKEIITKDCCKQLVSFGRKCFKAYVNSLKYTSLSGTTGAVVDMHKVESSGADVLRMGDEVYYLCTLKIKE</sequence>
<reference evidence="4 5" key="1">
    <citation type="journal article" date="2021" name="Commun. Biol.">
        <title>The genome of Shorea leprosula (Dipterocarpaceae) highlights the ecological relevance of drought in aseasonal tropical rainforests.</title>
        <authorList>
            <person name="Ng K.K.S."/>
            <person name="Kobayashi M.J."/>
            <person name="Fawcett J.A."/>
            <person name="Hatakeyama M."/>
            <person name="Paape T."/>
            <person name="Ng C.H."/>
            <person name="Ang C.C."/>
            <person name="Tnah L.H."/>
            <person name="Lee C.T."/>
            <person name="Nishiyama T."/>
            <person name="Sese J."/>
            <person name="O'Brien M.J."/>
            <person name="Copetti D."/>
            <person name="Mohd Noor M.I."/>
            <person name="Ong R.C."/>
            <person name="Putra M."/>
            <person name="Sireger I.Z."/>
            <person name="Indrioko S."/>
            <person name="Kosugi Y."/>
            <person name="Izuno A."/>
            <person name="Isagi Y."/>
            <person name="Lee S.L."/>
            <person name="Shimizu K.K."/>
        </authorList>
    </citation>
    <scope>NUCLEOTIDE SEQUENCE [LARGE SCALE GENOMIC DNA]</scope>
    <source>
        <strain evidence="4">214</strain>
    </source>
</reference>